<dbReference type="AlphaFoldDB" id="A0AAW7CIR9"/>
<name>A0AAW7CIR9_9GAMM</name>
<gene>
    <name evidence="1" type="ORF">QSH02_03170</name>
</gene>
<dbReference type="Proteomes" id="UP001224739">
    <property type="component" value="Unassembled WGS sequence"/>
</dbReference>
<proteinExistence type="predicted"/>
<protein>
    <submittedName>
        <fullName evidence="1">Uncharacterized protein</fullName>
    </submittedName>
</protein>
<evidence type="ECO:0000313" key="2">
    <source>
        <dbReference type="Proteomes" id="UP001224739"/>
    </source>
</evidence>
<dbReference type="EMBL" id="JASVWL010000001">
    <property type="protein sequence ID" value="MDL5353843.1"/>
    <property type="molecule type" value="Genomic_DNA"/>
</dbReference>
<dbReference type="RefSeq" id="WP_286038692.1">
    <property type="nucleotide sequence ID" value="NZ_JASVWJ010000001.1"/>
</dbReference>
<comment type="caution">
    <text evidence="1">The sequence shown here is derived from an EMBL/GenBank/DDBJ whole genome shotgun (WGS) entry which is preliminary data.</text>
</comment>
<evidence type="ECO:0000313" key="1">
    <source>
        <dbReference type="EMBL" id="MDL5353843.1"/>
    </source>
</evidence>
<dbReference type="GeneID" id="83611001"/>
<reference evidence="1" key="1">
    <citation type="submission" date="2023-06" db="EMBL/GenBank/DDBJ databases">
        <title>Acute promotion of culturable opportunistic pathogens and persistent increase of antibiotic resistance following antibiotic exposure in mouse gut microbiota.</title>
        <authorList>
            <person name="Li L."/>
            <person name="Wang B."/>
            <person name="Sun Y."/>
            <person name="Wang M."/>
            <person name="Xu H."/>
        </authorList>
    </citation>
    <scope>NUCLEOTIDE SEQUENCE</scope>
    <source>
        <strain evidence="1">EPA10_1</strain>
    </source>
</reference>
<accession>A0AAW7CIR9</accession>
<sequence length="221" mass="25012">MKTYTRDATTRNATSGVFERITSSIGNKFSQLANIVASIKNSTETFFVGSEAKRQQNINKICGELILRISTKIKDDEYEILDAKKLNNIGRISAKLTHKILTNEVAKLVCLIKNELLNQADNFLSITEGHPDKSVNIMLATLYQVDQQVDEDIKSNTNFGYGSLLKLQISEVINNKFIIQNNNPMMKKHDMITLLKDINKRYQEEIELLKGNASDKINSKL</sequence>
<organism evidence="1 2">
    <name type="scientific">Proteus faecis</name>
    <dbReference type="NCBI Taxonomy" id="2050967"/>
    <lineage>
        <taxon>Bacteria</taxon>
        <taxon>Pseudomonadati</taxon>
        <taxon>Pseudomonadota</taxon>
        <taxon>Gammaproteobacteria</taxon>
        <taxon>Enterobacterales</taxon>
        <taxon>Morganellaceae</taxon>
        <taxon>Proteus</taxon>
    </lineage>
</organism>